<evidence type="ECO:0000313" key="10">
    <source>
        <dbReference type="Proteomes" id="UP000216021"/>
    </source>
</evidence>
<dbReference type="PANTHER" id="PTHR30251">
    <property type="entry name" value="PILUS ASSEMBLY CHAPERONE"/>
    <property type="match status" value="1"/>
</dbReference>
<dbReference type="RefSeq" id="WP_076942164.1">
    <property type="nucleotide sequence ID" value="NZ_MOXD01000005.1"/>
</dbReference>
<dbReference type="STRING" id="2034155.BMI79_10580"/>
<dbReference type="GO" id="GO:0071555">
    <property type="term" value="P:cell wall organization"/>
    <property type="evidence" value="ECO:0007669"/>
    <property type="project" value="InterPro"/>
</dbReference>
<evidence type="ECO:0000256" key="5">
    <source>
        <dbReference type="ARBA" id="ARBA00023186"/>
    </source>
</evidence>
<evidence type="ECO:0000313" key="9">
    <source>
        <dbReference type="EMBL" id="OMQ22876.1"/>
    </source>
</evidence>
<feature type="domain" description="Pili assembly chaperone C-terminal" evidence="8">
    <location>
        <begin position="172"/>
        <end position="231"/>
    </location>
</feature>
<reference evidence="9 10" key="1">
    <citation type="submission" date="2016-11" db="EMBL/GenBank/DDBJ databases">
        <title>Rahnella oryzae sp. nov., isolated from rice root.</title>
        <authorList>
            <person name="Zhang X.-X."/>
            <person name="Zhang J."/>
        </authorList>
    </citation>
    <scope>NUCLEOTIDE SEQUENCE [LARGE SCALE GENOMIC DNA]</scope>
    <source>
        <strain evidence="9 10">J11-6</strain>
    </source>
</reference>
<dbReference type="InterPro" id="IPR008962">
    <property type="entry name" value="PapD-like_sf"/>
</dbReference>
<feature type="domain" description="Pili assembly chaperone N-terminal" evidence="7">
    <location>
        <begin position="26"/>
        <end position="150"/>
    </location>
</feature>
<dbReference type="Gene3D" id="2.60.40.10">
    <property type="entry name" value="Immunoglobulins"/>
    <property type="match status" value="2"/>
</dbReference>
<evidence type="ECO:0000256" key="6">
    <source>
        <dbReference type="SAM" id="SignalP"/>
    </source>
</evidence>
<dbReference type="InterPro" id="IPR016148">
    <property type="entry name" value="Pili_assmbl_chaperone_C"/>
</dbReference>
<proteinExistence type="inferred from homology"/>
<gene>
    <name evidence="9" type="ORF">BMI79_10580</name>
</gene>
<dbReference type="PROSITE" id="PS51257">
    <property type="entry name" value="PROKAR_LIPOPROTEIN"/>
    <property type="match status" value="1"/>
</dbReference>
<evidence type="ECO:0000259" key="7">
    <source>
        <dbReference type="Pfam" id="PF00345"/>
    </source>
</evidence>
<dbReference type="EMBL" id="MOXD01000005">
    <property type="protein sequence ID" value="OMQ22876.1"/>
    <property type="molecule type" value="Genomic_DNA"/>
</dbReference>
<dbReference type="PANTHER" id="PTHR30251:SF0">
    <property type="entry name" value="FIMBRIAL CHAPERONE PROTEIN ELFD-RELATED"/>
    <property type="match status" value="1"/>
</dbReference>
<evidence type="ECO:0000259" key="8">
    <source>
        <dbReference type="Pfam" id="PF02753"/>
    </source>
</evidence>
<protein>
    <submittedName>
        <fullName evidence="9">Pilus assembly protein PapD</fullName>
    </submittedName>
</protein>
<comment type="subcellular location">
    <subcellularLocation>
        <location evidence="1">Periplasm</location>
    </subcellularLocation>
</comment>
<dbReference type="InterPro" id="IPR050643">
    <property type="entry name" value="Periplasmic_pilus_chap"/>
</dbReference>
<keyword evidence="5" id="KW-0143">Chaperone</keyword>
<dbReference type="InterPro" id="IPR013783">
    <property type="entry name" value="Ig-like_fold"/>
</dbReference>
<dbReference type="GO" id="GO:0030288">
    <property type="term" value="C:outer membrane-bounded periplasmic space"/>
    <property type="evidence" value="ECO:0007669"/>
    <property type="project" value="InterPro"/>
</dbReference>
<sequence>MKRLNLFFLTTMALLSCSSAAMADGFGINATRLIYPQGADSISVSVRNTQPVMPYLVQAALSKSPDSREATPFMVTPPIFRLEPKSVNQIRIAGNGSALPQDRESVFYFHATAIPASQAPMAKQPNTGVQAAVQFGVGNIIKMFYRPEGLPSTSAEAQKGLKFSRVNDGLQVNNPSPYFVSLAGIKFGGQALKLDSAAALMIAPFGSHTYSTQVRKGTIEWQTINDQGGVDAFKQVLP</sequence>
<dbReference type="Pfam" id="PF02753">
    <property type="entry name" value="PapD_C"/>
    <property type="match status" value="1"/>
</dbReference>
<keyword evidence="10" id="KW-1185">Reference proteome</keyword>
<dbReference type="SUPFAM" id="SSF49584">
    <property type="entry name" value="Periplasmic chaperone C-domain"/>
    <property type="match status" value="1"/>
</dbReference>
<dbReference type="Proteomes" id="UP000216021">
    <property type="component" value="Unassembled WGS sequence"/>
</dbReference>
<dbReference type="PRINTS" id="PR00969">
    <property type="entry name" value="CHAPERONPILI"/>
</dbReference>
<dbReference type="OrthoDB" id="6464870at2"/>
<dbReference type="InterPro" id="IPR016147">
    <property type="entry name" value="Pili_assmbl_chaperone_N"/>
</dbReference>
<dbReference type="SUPFAM" id="SSF49354">
    <property type="entry name" value="PapD-like"/>
    <property type="match status" value="1"/>
</dbReference>
<evidence type="ECO:0000256" key="1">
    <source>
        <dbReference type="ARBA" id="ARBA00004418"/>
    </source>
</evidence>
<dbReference type="InterPro" id="IPR036316">
    <property type="entry name" value="Pili_assmbl_chap_C_dom_sf"/>
</dbReference>
<comment type="similarity">
    <text evidence="2">Belongs to the periplasmic pilus chaperone family.</text>
</comment>
<accession>A0A1S8CJP4</accession>
<dbReference type="AlphaFoldDB" id="A0A1S8CJP4"/>
<evidence type="ECO:0000256" key="4">
    <source>
        <dbReference type="ARBA" id="ARBA00022764"/>
    </source>
</evidence>
<comment type="caution">
    <text evidence="9">The sequence shown here is derived from an EMBL/GenBank/DDBJ whole genome shotgun (WGS) entry which is preliminary data.</text>
</comment>
<feature type="chain" id="PRO_5012481547" evidence="6">
    <location>
        <begin position="24"/>
        <end position="238"/>
    </location>
</feature>
<dbReference type="Pfam" id="PF00345">
    <property type="entry name" value="PapD_N"/>
    <property type="match status" value="1"/>
</dbReference>
<evidence type="ECO:0000256" key="3">
    <source>
        <dbReference type="ARBA" id="ARBA00022729"/>
    </source>
</evidence>
<feature type="signal peptide" evidence="6">
    <location>
        <begin position="1"/>
        <end position="23"/>
    </location>
</feature>
<name>A0A1S8CJP4_9GAMM</name>
<organism evidence="9 10">
    <name type="scientific">Serratia oryzae</name>
    <dbReference type="NCBI Taxonomy" id="2034155"/>
    <lineage>
        <taxon>Bacteria</taxon>
        <taxon>Pseudomonadati</taxon>
        <taxon>Pseudomonadota</taxon>
        <taxon>Gammaproteobacteria</taxon>
        <taxon>Enterobacterales</taxon>
        <taxon>Yersiniaceae</taxon>
        <taxon>Serratia</taxon>
    </lineage>
</organism>
<dbReference type="InterPro" id="IPR001829">
    <property type="entry name" value="Pili_assmbl_chaperone_bac"/>
</dbReference>
<keyword evidence="4" id="KW-0574">Periplasm</keyword>
<evidence type="ECO:0000256" key="2">
    <source>
        <dbReference type="ARBA" id="ARBA00007399"/>
    </source>
</evidence>
<keyword evidence="3 6" id="KW-0732">Signal</keyword>